<gene>
    <name evidence="9" type="ORF">SAMN05421844_101259</name>
</gene>
<keyword evidence="7" id="KW-0998">Cell outer membrane</keyword>
<dbReference type="InterPro" id="IPR005017">
    <property type="entry name" value="OMPP1/FadL/TodX"/>
</dbReference>
<keyword evidence="4" id="KW-0812">Transmembrane</keyword>
<dbReference type="Pfam" id="PF03349">
    <property type="entry name" value="Toluene_X"/>
    <property type="match status" value="1"/>
</dbReference>
<sequence>MDSMKGLVRTAAAASVSLAALLAAGAASASSFAIRSGQGAEGLGMAYAGSASGGIGMSAMAWNPATITMFPGRTSNWNYTYLNANGDYEPTRPSRIGGPAAPAPLNPIQFGTGNLGGDGAMIPASASAWQLTDRLWVGMTTGAPYGLRSKPENQVHAAQVYGRSAKVTTINVSPTVGYKVNDWLSVGAALQVQYLSAKLKQAGGLGPAASPVILEGDTIDFGYRLGVTLTPFEGTNIGVAYRSAIRQTLEGSLATPTPILARFPVKANLNLPDSVVVGVSQVINDQWQVHAGVEWTNWSRFRNIPIVNELNGRPQTSLNFQYDDAWFFSGGVEYKYSKDLTLRAGIGYEMSAVNDRNRTIYISDNDRLWLSAGASYQITDRIKLDLGYTYIDVKKASVNYNPGHPQWNPAVPVYYAAEAKPYVHIASVGITYRWDDPKQNIPVQPVVRKY</sequence>
<evidence type="ECO:0000313" key="9">
    <source>
        <dbReference type="EMBL" id="SDF28994.1"/>
    </source>
</evidence>
<keyword evidence="6" id="KW-0472">Membrane</keyword>
<reference evidence="9 10" key="1">
    <citation type="submission" date="2016-10" db="EMBL/GenBank/DDBJ databases">
        <authorList>
            <person name="Varghese N."/>
            <person name="Submissions S."/>
        </authorList>
    </citation>
    <scope>NUCLEOTIDE SEQUENCE [LARGE SCALE GENOMIC DNA]</scope>
    <source>
        <strain evidence="9 10">DSM 26672</strain>
    </source>
</reference>
<evidence type="ECO:0000256" key="2">
    <source>
        <dbReference type="ARBA" id="ARBA00008163"/>
    </source>
</evidence>
<evidence type="ECO:0000256" key="3">
    <source>
        <dbReference type="ARBA" id="ARBA00022452"/>
    </source>
</evidence>
<comment type="similarity">
    <text evidence="2">Belongs to the OmpP1/FadL family.</text>
</comment>
<evidence type="ECO:0000256" key="4">
    <source>
        <dbReference type="ARBA" id="ARBA00022692"/>
    </source>
</evidence>
<comment type="caution">
    <text evidence="9">The sequence shown here is derived from an EMBL/GenBank/DDBJ whole genome shotgun (WGS) entry which is preliminary data.</text>
</comment>
<feature type="chain" id="PRO_5045305594" evidence="8">
    <location>
        <begin position="30"/>
        <end position="450"/>
    </location>
</feature>
<evidence type="ECO:0000256" key="1">
    <source>
        <dbReference type="ARBA" id="ARBA00004571"/>
    </source>
</evidence>
<keyword evidence="3" id="KW-1134">Transmembrane beta strand</keyword>
<dbReference type="Proteomes" id="UP000199468">
    <property type="component" value="Unassembled WGS sequence"/>
</dbReference>
<evidence type="ECO:0000256" key="6">
    <source>
        <dbReference type="ARBA" id="ARBA00023136"/>
    </source>
</evidence>
<evidence type="ECO:0000313" key="10">
    <source>
        <dbReference type="Proteomes" id="UP000199468"/>
    </source>
</evidence>
<keyword evidence="10" id="KW-1185">Reference proteome</keyword>
<dbReference type="PANTHER" id="PTHR35093">
    <property type="entry name" value="OUTER MEMBRANE PROTEIN NMB0088-RELATED"/>
    <property type="match status" value="1"/>
</dbReference>
<organism evidence="9 10">
    <name type="scientific">Bosea robiniae</name>
    <dbReference type="NCBI Taxonomy" id="1036780"/>
    <lineage>
        <taxon>Bacteria</taxon>
        <taxon>Pseudomonadati</taxon>
        <taxon>Pseudomonadota</taxon>
        <taxon>Alphaproteobacteria</taxon>
        <taxon>Hyphomicrobiales</taxon>
        <taxon>Boseaceae</taxon>
        <taxon>Bosea</taxon>
    </lineage>
</organism>
<keyword evidence="5 8" id="KW-0732">Signal</keyword>
<evidence type="ECO:0000256" key="7">
    <source>
        <dbReference type="ARBA" id="ARBA00023237"/>
    </source>
</evidence>
<proteinExistence type="inferred from homology"/>
<protein>
    <submittedName>
        <fullName evidence="9">Long-chain fatty acid transport protein</fullName>
    </submittedName>
</protein>
<accession>A0ABY0NDZ5</accession>
<evidence type="ECO:0000256" key="8">
    <source>
        <dbReference type="SAM" id="SignalP"/>
    </source>
</evidence>
<dbReference type="Gene3D" id="2.40.160.60">
    <property type="entry name" value="Outer membrane protein transport protein (OMPP1/FadL/TodX)"/>
    <property type="match status" value="1"/>
</dbReference>
<dbReference type="PANTHER" id="PTHR35093:SF8">
    <property type="entry name" value="OUTER MEMBRANE PROTEIN NMB0088-RELATED"/>
    <property type="match status" value="1"/>
</dbReference>
<dbReference type="EMBL" id="FNBZ01000001">
    <property type="protein sequence ID" value="SDF28994.1"/>
    <property type="molecule type" value="Genomic_DNA"/>
</dbReference>
<name>A0ABY0NDZ5_9HYPH</name>
<dbReference type="SUPFAM" id="SSF56935">
    <property type="entry name" value="Porins"/>
    <property type="match status" value="1"/>
</dbReference>
<evidence type="ECO:0000256" key="5">
    <source>
        <dbReference type="ARBA" id="ARBA00022729"/>
    </source>
</evidence>
<comment type="subcellular location">
    <subcellularLocation>
        <location evidence="1">Cell outer membrane</location>
        <topology evidence="1">Multi-pass membrane protein</topology>
    </subcellularLocation>
</comment>
<feature type="signal peptide" evidence="8">
    <location>
        <begin position="1"/>
        <end position="29"/>
    </location>
</feature>